<dbReference type="Proteomes" id="UP001501759">
    <property type="component" value="Unassembled WGS sequence"/>
</dbReference>
<evidence type="ECO:0000259" key="1">
    <source>
        <dbReference type="PROSITE" id="PS50043"/>
    </source>
</evidence>
<dbReference type="CDD" id="cd06170">
    <property type="entry name" value="LuxR_C_like"/>
    <property type="match status" value="1"/>
</dbReference>
<dbReference type="InterPro" id="IPR000792">
    <property type="entry name" value="Tscrpt_reg_LuxR_C"/>
</dbReference>
<evidence type="ECO:0000313" key="2">
    <source>
        <dbReference type="EMBL" id="GAA5022176.1"/>
    </source>
</evidence>
<proteinExistence type="predicted"/>
<keyword evidence="3" id="KW-1185">Reference proteome</keyword>
<dbReference type="InterPro" id="IPR002831">
    <property type="entry name" value="Tscrpt_reg_TrmB_N"/>
</dbReference>
<dbReference type="InterPro" id="IPR036388">
    <property type="entry name" value="WH-like_DNA-bd_sf"/>
</dbReference>
<feature type="domain" description="HTH luxR-type" evidence="1">
    <location>
        <begin position="265"/>
        <end position="330"/>
    </location>
</feature>
<dbReference type="EMBL" id="BAABKB010000021">
    <property type="protein sequence ID" value="GAA5022176.1"/>
    <property type="molecule type" value="Genomic_DNA"/>
</dbReference>
<reference evidence="3" key="1">
    <citation type="journal article" date="2019" name="Int. J. Syst. Evol. Microbiol.">
        <title>The Global Catalogue of Microorganisms (GCM) 10K type strain sequencing project: providing services to taxonomists for standard genome sequencing and annotation.</title>
        <authorList>
            <consortium name="The Broad Institute Genomics Platform"/>
            <consortium name="The Broad Institute Genome Sequencing Center for Infectious Disease"/>
            <person name="Wu L."/>
            <person name="Ma J."/>
        </authorList>
    </citation>
    <scope>NUCLEOTIDE SEQUENCE [LARGE SCALE GENOMIC DNA]</scope>
    <source>
        <strain evidence="3">JCM 18409</strain>
    </source>
</reference>
<organism evidence="2 3">
    <name type="scientific">Streptomyces siamensis</name>
    <dbReference type="NCBI Taxonomy" id="1274986"/>
    <lineage>
        <taxon>Bacteria</taxon>
        <taxon>Bacillati</taxon>
        <taxon>Actinomycetota</taxon>
        <taxon>Actinomycetes</taxon>
        <taxon>Kitasatosporales</taxon>
        <taxon>Streptomycetaceae</taxon>
        <taxon>Streptomyces</taxon>
    </lineage>
</organism>
<comment type="caution">
    <text evidence="2">The sequence shown here is derived from an EMBL/GenBank/DDBJ whole genome shotgun (WGS) entry which is preliminary data.</text>
</comment>
<dbReference type="InterPro" id="IPR036390">
    <property type="entry name" value="WH_DNA-bd_sf"/>
</dbReference>
<dbReference type="SUPFAM" id="SSF46785">
    <property type="entry name" value="Winged helix' DNA-binding domain"/>
    <property type="match status" value="1"/>
</dbReference>
<protein>
    <submittedName>
        <fullName evidence="2">LuxR family transcriptional regulator</fullName>
    </submittedName>
</protein>
<gene>
    <name evidence="2" type="ORF">GCM10023335_53880</name>
</gene>
<dbReference type="SUPFAM" id="SSF46894">
    <property type="entry name" value="C-terminal effector domain of the bipartite response regulators"/>
    <property type="match status" value="1"/>
</dbReference>
<dbReference type="RefSeq" id="WP_345654544.1">
    <property type="nucleotide sequence ID" value="NZ_BAABKB010000021.1"/>
</dbReference>
<name>A0ABP9J6M7_9ACTN</name>
<dbReference type="PANTHER" id="PTHR34293">
    <property type="entry name" value="HTH-TYPE TRANSCRIPTIONAL REGULATOR TRMBL2"/>
    <property type="match status" value="1"/>
</dbReference>
<dbReference type="Pfam" id="PF00196">
    <property type="entry name" value="GerE"/>
    <property type="match status" value="1"/>
</dbReference>
<dbReference type="Gene3D" id="1.10.10.10">
    <property type="entry name" value="Winged helix-like DNA-binding domain superfamily/Winged helix DNA-binding domain"/>
    <property type="match status" value="2"/>
</dbReference>
<accession>A0ABP9J6M7</accession>
<dbReference type="PROSITE" id="PS50043">
    <property type="entry name" value="HTH_LUXR_2"/>
    <property type="match status" value="1"/>
</dbReference>
<dbReference type="InterPro" id="IPR016032">
    <property type="entry name" value="Sig_transdc_resp-reg_C-effctor"/>
</dbReference>
<evidence type="ECO:0000313" key="3">
    <source>
        <dbReference type="Proteomes" id="UP001501759"/>
    </source>
</evidence>
<dbReference type="PRINTS" id="PR00038">
    <property type="entry name" value="HTHLUXR"/>
</dbReference>
<dbReference type="Pfam" id="PF01978">
    <property type="entry name" value="TrmB"/>
    <property type="match status" value="1"/>
</dbReference>
<dbReference type="SMART" id="SM00421">
    <property type="entry name" value="HTH_LUXR"/>
    <property type="match status" value="1"/>
</dbReference>
<dbReference type="InterPro" id="IPR051797">
    <property type="entry name" value="TrmB-like"/>
</dbReference>
<sequence>MDLTSDSDWTGIGLSGLEGRVLEQLVGLRPTDATAVAAAVGISPPEAEHALQSLEKASLAIRTGDRPARWAASPPRSSVGALLARRRSELARAEDLAERLYAAYEAASGPRSAHLVELLEDGQEVSARYARLLQDSRDEVLHLAKPPYVTAPEGSGQEIAVGSGVRLRSVYETDGFADALSLETAIRGTAGGGELRLASHLPTKLVVFDRTTALLPTRFDRPAAGSLVVHSPALVSALATLFEIVWEHATPASLDTRIDRPVPESHSPGAQIDERTHEILQLMATGMKDHSIARALGISRRTVQKHVSDAGSALGAQTRFQIGLLAAERGWLDRRS</sequence>
<dbReference type="PANTHER" id="PTHR34293:SF1">
    <property type="entry name" value="HTH-TYPE TRANSCRIPTIONAL REGULATOR TRMBL2"/>
    <property type="match status" value="1"/>
</dbReference>